<dbReference type="STRING" id="542762.A0A4S4DUN9"/>
<gene>
    <name evidence="17" type="ORF">TEA_022916</name>
</gene>
<dbReference type="EMBL" id="SDRB02010313">
    <property type="protein sequence ID" value="THG07001.1"/>
    <property type="molecule type" value="Genomic_DNA"/>
</dbReference>
<comment type="cofactor">
    <cofactor evidence="16">
        <name>Fe(2+)</name>
        <dbReference type="ChEBI" id="CHEBI:29033"/>
    </cofactor>
    <text evidence="16">Binds 2 Fe(2+) ions per subunit.</text>
</comment>
<keyword evidence="12" id="KW-0443">Lipid metabolism</keyword>
<feature type="binding site" evidence="15">
    <location>
        <position position="63"/>
    </location>
    <ligand>
        <name>Fe cation</name>
        <dbReference type="ChEBI" id="CHEBI:24875"/>
        <label>1</label>
    </ligand>
</feature>
<keyword evidence="6" id="KW-0934">Plastid</keyword>
<dbReference type="GO" id="GO:0006952">
    <property type="term" value="P:defense response"/>
    <property type="evidence" value="ECO:0007669"/>
    <property type="project" value="TreeGrafter"/>
</dbReference>
<dbReference type="PROSITE" id="PS00574">
    <property type="entry name" value="FATTY_ACID_DESATUR_2"/>
    <property type="match status" value="1"/>
</dbReference>
<comment type="subunit">
    <text evidence="3 16">Homodimer.</text>
</comment>
<dbReference type="InterPro" id="IPR009078">
    <property type="entry name" value="Ferritin-like_SF"/>
</dbReference>
<dbReference type="CDD" id="cd01050">
    <property type="entry name" value="Acyl_ACP_Desat"/>
    <property type="match status" value="1"/>
</dbReference>
<keyword evidence="5 16" id="KW-0150">Chloroplast</keyword>
<evidence type="ECO:0000256" key="3">
    <source>
        <dbReference type="ARBA" id="ARBA00011738"/>
    </source>
</evidence>
<comment type="function">
    <text evidence="16">Introduction of a cis double bond between carbons of the acyl chain.</text>
</comment>
<dbReference type="PANTHER" id="PTHR31155:SF9">
    <property type="entry name" value="STEAROYL-[ACYL-CARRIER-PROTEIN] 9-DESATURASE 7, CHLOROPLASTIC"/>
    <property type="match status" value="1"/>
</dbReference>
<feature type="binding site" evidence="15">
    <location>
        <position position="101"/>
    </location>
    <ligand>
        <name>Fe cation</name>
        <dbReference type="ChEBI" id="CHEBI:24875"/>
        <label>1</label>
    </ligand>
</feature>
<comment type="caution">
    <text evidence="17">The sequence shown here is derived from an EMBL/GenBank/DDBJ whole genome shotgun (WGS) entry which is preliminary data.</text>
</comment>
<comment type="cofactor">
    <cofactor evidence="15">
        <name>Fe cation</name>
        <dbReference type="ChEBI" id="CHEBI:24875"/>
    </cofactor>
    <text evidence="15">Binds 2 iron ions per subunit.</text>
</comment>
<dbReference type="PANTHER" id="PTHR31155">
    <property type="entry name" value="ACYL- ACYL-CARRIER-PROTEIN DESATURASE-RELATED"/>
    <property type="match status" value="1"/>
</dbReference>
<dbReference type="InterPro" id="IPR005803">
    <property type="entry name" value="FADS-2_CS"/>
</dbReference>
<keyword evidence="4 16" id="KW-0444">Lipid biosynthesis</keyword>
<evidence type="ECO:0000313" key="17">
    <source>
        <dbReference type="EMBL" id="THG07001.1"/>
    </source>
</evidence>
<evidence type="ECO:0000256" key="11">
    <source>
        <dbReference type="ARBA" id="ARBA00023004"/>
    </source>
</evidence>
<keyword evidence="18" id="KW-1185">Reference proteome</keyword>
<dbReference type="GO" id="GO:0006633">
    <property type="term" value="P:fatty acid biosynthetic process"/>
    <property type="evidence" value="ECO:0007669"/>
    <property type="project" value="UniProtKB-KW"/>
</dbReference>
<evidence type="ECO:0000256" key="10">
    <source>
        <dbReference type="ARBA" id="ARBA00023002"/>
    </source>
</evidence>
<organism evidence="17 18">
    <name type="scientific">Camellia sinensis var. sinensis</name>
    <name type="common">China tea</name>
    <dbReference type="NCBI Taxonomy" id="542762"/>
    <lineage>
        <taxon>Eukaryota</taxon>
        <taxon>Viridiplantae</taxon>
        <taxon>Streptophyta</taxon>
        <taxon>Embryophyta</taxon>
        <taxon>Tracheophyta</taxon>
        <taxon>Spermatophyta</taxon>
        <taxon>Magnoliopsida</taxon>
        <taxon>eudicotyledons</taxon>
        <taxon>Gunneridae</taxon>
        <taxon>Pentapetalae</taxon>
        <taxon>asterids</taxon>
        <taxon>Ericales</taxon>
        <taxon>Theaceae</taxon>
        <taxon>Camellia</taxon>
    </lineage>
</organism>
<feature type="binding site" evidence="15">
    <location>
        <position position="200"/>
    </location>
    <ligand>
        <name>Fe cation</name>
        <dbReference type="ChEBI" id="CHEBI:24875"/>
        <label>1</label>
    </ligand>
</feature>
<evidence type="ECO:0000256" key="8">
    <source>
        <dbReference type="ARBA" id="ARBA00022832"/>
    </source>
</evidence>
<keyword evidence="11 15" id="KW-0408">Iron</keyword>
<evidence type="ECO:0000313" key="18">
    <source>
        <dbReference type="Proteomes" id="UP000306102"/>
    </source>
</evidence>
<evidence type="ECO:0000256" key="16">
    <source>
        <dbReference type="RuleBase" id="RU000582"/>
    </source>
</evidence>
<dbReference type="GO" id="GO:0046872">
    <property type="term" value="F:metal ion binding"/>
    <property type="evidence" value="ECO:0007669"/>
    <property type="project" value="UniProtKB-KW"/>
</dbReference>
<keyword evidence="7 15" id="KW-0479">Metal-binding</keyword>
<keyword evidence="9" id="KW-0809">Transit peptide</keyword>
<dbReference type="AlphaFoldDB" id="A0A4S4DUN9"/>
<evidence type="ECO:0000256" key="1">
    <source>
        <dbReference type="ARBA" id="ARBA00004229"/>
    </source>
</evidence>
<protein>
    <recommendedName>
        <fullName evidence="14 16">Acyl-[acyl-carrier-protein] desaturase</fullName>
        <ecNumber evidence="16">1.14.19.-</ecNumber>
    </recommendedName>
</protein>
<dbReference type="SUPFAM" id="SSF47240">
    <property type="entry name" value="Ferritin-like"/>
    <property type="match status" value="1"/>
</dbReference>
<dbReference type="GO" id="GO:0009570">
    <property type="term" value="C:chloroplast stroma"/>
    <property type="evidence" value="ECO:0007669"/>
    <property type="project" value="TreeGrafter"/>
</dbReference>
<evidence type="ECO:0000256" key="12">
    <source>
        <dbReference type="ARBA" id="ARBA00023098"/>
    </source>
</evidence>
<feature type="binding site" evidence="15">
    <location>
        <position position="167"/>
    </location>
    <ligand>
        <name>Fe cation</name>
        <dbReference type="ChEBI" id="CHEBI:24875"/>
        <label>2</label>
    </ligand>
</feature>
<dbReference type="InterPro" id="IPR012348">
    <property type="entry name" value="RNR-like"/>
</dbReference>
<reference evidence="17 18" key="1">
    <citation type="journal article" date="2018" name="Proc. Natl. Acad. Sci. U.S.A.">
        <title>Draft genome sequence of Camellia sinensis var. sinensis provides insights into the evolution of the tea genome and tea quality.</title>
        <authorList>
            <person name="Wei C."/>
            <person name="Yang H."/>
            <person name="Wang S."/>
            <person name="Zhao J."/>
            <person name="Liu C."/>
            <person name="Gao L."/>
            <person name="Xia E."/>
            <person name="Lu Y."/>
            <person name="Tai Y."/>
            <person name="She G."/>
            <person name="Sun J."/>
            <person name="Cao H."/>
            <person name="Tong W."/>
            <person name="Gao Q."/>
            <person name="Li Y."/>
            <person name="Deng W."/>
            <person name="Jiang X."/>
            <person name="Wang W."/>
            <person name="Chen Q."/>
            <person name="Zhang S."/>
            <person name="Li H."/>
            <person name="Wu J."/>
            <person name="Wang P."/>
            <person name="Li P."/>
            <person name="Shi C."/>
            <person name="Zheng F."/>
            <person name="Jian J."/>
            <person name="Huang B."/>
            <person name="Shan D."/>
            <person name="Shi M."/>
            <person name="Fang C."/>
            <person name="Yue Y."/>
            <person name="Li F."/>
            <person name="Li D."/>
            <person name="Wei S."/>
            <person name="Han B."/>
            <person name="Jiang C."/>
            <person name="Yin Y."/>
            <person name="Xia T."/>
            <person name="Zhang Z."/>
            <person name="Bennetzen J.L."/>
            <person name="Zhao S."/>
            <person name="Wan X."/>
        </authorList>
    </citation>
    <scope>NUCLEOTIDE SEQUENCE [LARGE SCALE GENOMIC DNA]</scope>
    <source>
        <strain evidence="18">cv. Shuchazao</strain>
        <tissue evidence="17">Leaf</tissue>
    </source>
</reference>
<dbReference type="Gene3D" id="1.10.620.20">
    <property type="entry name" value="Ribonucleotide Reductase, subunit A"/>
    <property type="match status" value="1"/>
</dbReference>
<evidence type="ECO:0000256" key="13">
    <source>
        <dbReference type="ARBA" id="ARBA00023160"/>
    </source>
</evidence>
<feature type="binding site" evidence="15">
    <location>
        <position position="101"/>
    </location>
    <ligand>
        <name>Fe cation</name>
        <dbReference type="ChEBI" id="CHEBI:24875"/>
        <label>2</label>
    </ligand>
</feature>
<keyword evidence="13 16" id="KW-0275">Fatty acid biosynthesis</keyword>
<evidence type="ECO:0000256" key="14">
    <source>
        <dbReference type="ARBA" id="ARBA00030374"/>
    </source>
</evidence>
<evidence type="ECO:0000256" key="5">
    <source>
        <dbReference type="ARBA" id="ARBA00022528"/>
    </source>
</evidence>
<feature type="binding site" evidence="15">
    <location>
        <position position="200"/>
    </location>
    <ligand>
        <name>Fe cation</name>
        <dbReference type="ChEBI" id="CHEBI:24875"/>
        <label>2</label>
    </ligand>
</feature>
<dbReference type="Pfam" id="PF03405">
    <property type="entry name" value="FA_desaturase_2"/>
    <property type="match status" value="1"/>
</dbReference>
<sequence>MEGWVEKNVLIHLKPIEKCWLPRDLLPDPTSEEFFKQVKEVRERAIGIPNEYFVVLVGDMIIEEALPTYQTRYNYTQGVNDETRVSPSPWAIWSRAWTAKENKHGDLLNKYLYLFIEPSRKLFKLACKLNEFYSVSGLDPTNLMFWIQDIGIETNPYKGFIYASFQERETFISHRNIAKLAMKHGDAKLARICREITSDEKRHETAFTKIVGKLFEIDAEKTVLAFADMMSKKISMPIHLMHDGHNPNHFKHYSSIAMQIGLYIAMDYIDILEHLVHTWDVDKLSGLSSQ</sequence>
<name>A0A4S4DUN9_CAMSN</name>
<evidence type="ECO:0000256" key="15">
    <source>
        <dbReference type="PIRSR" id="PIRSR000346-1"/>
    </source>
</evidence>
<evidence type="ECO:0000256" key="2">
    <source>
        <dbReference type="ARBA" id="ARBA00008749"/>
    </source>
</evidence>
<dbReference type="PIRSF" id="PIRSF000346">
    <property type="entry name" value="Dlt9_acylACP_des"/>
    <property type="match status" value="1"/>
</dbReference>
<evidence type="ECO:0000256" key="6">
    <source>
        <dbReference type="ARBA" id="ARBA00022640"/>
    </source>
</evidence>
<accession>A0A4S4DUN9</accession>
<comment type="similarity">
    <text evidence="2 16">Belongs to the fatty acid desaturase type 2 family.</text>
</comment>
<evidence type="ECO:0000256" key="9">
    <source>
        <dbReference type="ARBA" id="ARBA00022946"/>
    </source>
</evidence>
<feature type="binding site" evidence="15">
    <location>
        <position position="104"/>
    </location>
    <ligand>
        <name>Fe cation</name>
        <dbReference type="ChEBI" id="CHEBI:24875"/>
        <label>1</label>
    </ligand>
</feature>
<comment type="subcellular location">
    <subcellularLocation>
        <location evidence="1">Plastid</location>
        <location evidence="1">Chloroplast</location>
    </subcellularLocation>
</comment>
<dbReference type="GO" id="GO:0004768">
    <property type="term" value="F:stearoyl-CoA 9-desaturase activity"/>
    <property type="evidence" value="ECO:0007669"/>
    <property type="project" value="TreeGrafter"/>
</dbReference>
<dbReference type="InterPro" id="IPR005067">
    <property type="entry name" value="Fatty_acid_desaturase-2"/>
</dbReference>
<evidence type="ECO:0000256" key="7">
    <source>
        <dbReference type="ARBA" id="ARBA00022723"/>
    </source>
</evidence>
<feature type="binding site" evidence="15">
    <location>
        <position position="203"/>
    </location>
    <ligand>
        <name>Fe cation</name>
        <dbReference type="ChEBI" id="CHEBI:24875"/>
        <label>2</label>
    </ligand>
</feature>
<proteinExistence type="inferred from homology"/>
<dbReference type="EC" id="1.14.19.-" evidence="16"/>
<keyword evidence="10 16" id="KW-0560">Oxidoreductase</keyword>
<dbReference type="Proteomes" id="UP000306102">
    <property type="component" value="Unassembled WGS sequence"/>
</dbReference>
<keyword evidence="8" id="KW-0276">Fatty acid metabolism</keyword>
<dbReference type="GO" id="GO:0045300">
    <property type="term" value="F:stearoyl-[ACP] desaturase activity"/>
    <property type="evidence" value="ECO:0007669"/>
    <property type="project" value="InterPro"/>
</dbReference>
<evidence type="ECO:0000256" key="4">
    <source>
        <dbReference type="ARBA" id="ARBA00022516"/>
    </source>
</evidence>